<dbReference type="InterPro" id="IPR003594">
    <property type="entry name" value="HATPase_dom"/>
</dbReference>
<sequence>MSEPGFRHEFYAYRGEDEFLDGALSFINDALAGDETVLVAVAAPKQRLLRDQLDSPAARAGVSFMDLDALGRNPARLIPAWQDWIAGRTGTGRPVRGIGESRWTDRAEVDDAELRYHEWLLNRAFVQSPAWWLLCPYDAAVVGQAVLDAVARCHPLRWSAGAHSADSGYQDGPYAFEMLPQPGHPHHELDYGPGQLAQVRDRVADSAARSGLDGGRLRELLIAVTEVATNSINHGGGRGTLRVWADRTDLVCEFHDSGCITDPLIGRVRPDPDQIGGHGMWLVQQLCDLVQIRSAPDTGTTIRLHTSLA</sequence>
<dbReference type="PANTHER" id="PTHR35526:SF3">
    <property type="entry name" value="ANTI-SIGMA-F FACTOR RSBW"/>
    <property type="match status" value="1"/>
</dbReference>
<gene>
    <name evidence="1" type="ORF">ACEZDG_18650</name>
</gene>
<accession>A0ABV6VC51</accession>
<protein>
    <submittedName>
        <fullName evidence="1">Anti-sigma factor RsbA family regulatory protein</fullName>
    </submittedName>
</protein>
<dbReference type="Pfam" id="PF14417">
    <property type="entry name" value="MEDS"/>
    <property type="match status" value="1"/>
</dbReference>
<dbReference type="InterPro" id="IPR025847">
    <property type="entry name" value="MEDS_domain"/>
</dbReference>
<dbReference type="InterPro" id="IPR047718">
    <property type="entry name" value="RsbA-like_anti_sig"/>
</dbReference>
<dbReference type="PANTHER" id="PTHR35526">
    <property type="entry name" value="ANTI-SIGMA-F FACTOR RSBW-RELATED"/>
    <property type="match status" value="1"/>
</dbReference>
<evidence type="ECO:0000313" key="1">
    <source>
        <dbReference type="EMBL" id="MFC1411287.1"/>
    </source>
</evidence>
<dbReference type="InterPro" id="IPR050267">
    <property type="entry name" value="Anti-sigma-factor_SerPK"/>
</dbReference>
<dbReference type="InterPro" id="IPR036890">
    <property type="entry name" value="HATPase_C_sf"/>
</dbReference>
<dbReference type="CDD" id="cd16936">
    <property type="entry name" value="HATPase_RsbW-like"/>
    <property type="match status" value="1"/>
</dbReference>
<organism evidence="1 2">
    <name type="scientific">Streptacidiphilus alkalitolerans</name>
    <dbReference type="NCBI Taxonomy" id="3342712"/>
    <lineage>
        <taxon>Bacteria</taxon>
        <taxon>Bacillati</taxon>
        <taxon>Actinomycetota</taxon>
        <taxon>Actinomycetes</taxon>
        <taxon>Kitasatosporales</taxon>
        <taxon>Streptomycetaceae</taxon>
        <taxon>Streptacidiphilus</taxon>
    </lineage>
</organism>
<name>A0ABV6VC51_9ACTN</name>
<evidence type="ECO:0000313" key="2">
    <source>
        <dbReference type="Proteomes" id="UP001592582"/>
    </source>
</evidence>
<dbReference type="Gene3D" id="3.30.565.10">
    <property type="entry name" value="Histidine kinase-like ATPase, C-terminal domain"/>
    <property type="match status" value="1"/>
</dbReference>
<dbReference type="Pfam" id="PF13581">
    <property type="entry name" value="HATPase_c_2"/>
    <property type="match status" value="1"/>
</dbReference>
<dbReference type="NCBIfam" id="NF041045">
    <property type="entry name" value="RsbA_anti_sig"/>
    <property type="match status" value="1"/>
</dbReference>
<keyword evidence="2" id="KW-1185">Reference proteome</keyword>
<comment type="caution">
    <text evidence="1">The sequence shown here is derived from an EMBL/GenBank/DDBJ whole genome shotgun (WGS) entry which is preliminary data.</text>
</comment>
<dbReference type="Proteomes" id="UP001592582">
    <property type="component" value="Unassembled WGS sequence"/>
</dbReference>
<dbReference type="EMBL" id="JBHEZX010000007">
    <property type="protein sequence ID" value="MFC1411287.1"/>
    <property type="molecule type" value="Genomic_DNA"/>
</dbReference>
<reference evidence="1 2" key="1">
    <citation type="submission" date="2024-09" db="EMBL/GenBank/DDBJ databases">
        <authorList>
            <person name="Lee S.D."/>
        </authorList>
    </citation>
    <scope>NUCLEOTIDE SEQUENCE [LARGE SCALE GENOMIC DNA]</scope>
    <source>
        <strain evidence="1 2">N1-1</strain>
    </source>
</reference>
<proteinExistence type="predicted"/>
<dbReference type="SUPFAM" id="SSF55874">
    <property type="entry name" value="ATPase domain of HSP90 chaperone/DNA topoisomerase II/histidine kinase"/>
    <property type="match status" value="1"/>
</dbReference>